<dbReference type="InterPro" id="IPR003593">
    <property type="entry name" value="AAA+_ATPase"/>
</dbReference>
<dbReference type="Pfam" id="PF00664">
    <property type="entry name" value="ABC_membrane"/>
    <property type="match status" value="2"/>
</dbReference>
<evidence type="ECO:0000256" key="3">
    <source>
        <dbReference type="ARBA" id="ARBA00022448"/>
    </source>
</evidence>
<dbReference type="eggNOG" id="KOG0055">
    <property type="taxonomic scope" value="Eukaryota"/>
</dbReference>
<dbReference type="GO" id="GO:0015421">
    <property type="term" value="F:ABC-type oligopeptide transporter activity"/>
    <property type="evidence" value="ECO:0007669"/>
    <property type="project" value="TreeGrafter"/>
</dbReference>
<dbReference type="OrthoDB" id="6500128at2759"/>
<name>C5FHU4_ARTOC</name>
<feature type="transmembrane region" description="Helical" evidence="10">
    <location>
        <begin position="832"/>
        <end position="852"/>
    </location>
</feature>
<dbReference type="PROSITE" id="PS50893">
    <property type="entry name" value="ABC_TRANSPORTER_2"/>
    <property type="match status" value="2"/>
</dbReference>
<dbReference type="Gene3D" id="1.20.1560.10">
    <property type="entry name" value="ABC transporter type 1, transmembrane domain"/>
    <property type="match status" value="1"/>
</dbReference>
<dbReference type="GO" id="GO:0016887">
    <property type="term" value="F:ATP hydrolysis activity"/>
    <property type="evidence" value="ECO:0007669"/>
    <property type="project" value="InterPro"/>
</dbReference>
<feature type="domain" description="ABC transmembrane type-1" evidence="12">
    <location>
        <begin position="58"/>
        <end position="348"/>
    </location>
</feature>
<dbReference type="RefSeq" id="XP_002848809.1">
    <property type="nucleotide sequence ID" value="XM_002848763.1"/>
</dbReference>
<dbReference type="FunFam" id="3.40.50.300:FF:000604">
    <property type="entry name" value="ABC transporter B family member 28"/>
    <property type="match status" value="1"/>
</dbReference>
<dbReference type="PANTHER" id="PTHR43394">
    <property type="entry name" value="ATP-DEPENDENT PERMEASE MDL1, MITOCHONDRIAL"/>
    <property type="match status" value="1"/>
</dbReference>
<comment type="subcellular location">
    <subcellularLocation>
        <location evidence="1">Membrane</location>
        <topology evidence="1">Multi-pass membrane protein</topology>
    </subcellularLocation>
</comment>
<dbReference type="InterPro" id="IPR011527">
    <property type="entry name" value="ABC1_TM_dom"/>
</dbReference>
<dbReference type="EMBL" id="DS995702">
    <property type="protein sequence ID" value="EEQ28924.1"/>
    <property type="molecule type" value="Genomic_DNA"/>
</dbReference>
<dbReference type="PANTHER" id="PTHR43394:SF27">
    <property type="entry name" value="ATP-DEPENDENT TRANSLOCASE ABCB1-LIKE"/>
    <property type="match status" value="1"/>
</dbReference>
<dbReference type="InterPro" id="IPR003439">
    <property type="entry name" value="ABC_transporter-like_ATP-bd"/>
</dbReference>
<dbReference type="HOGENOM" id="CLU_000604_17_2_1"/>
<dbReference type="SUPFAM" id="SSF90123">
    <property type="entry name" value="ABC transporter transmembrane region"/>
    <property type="match status" value="2"/>
</dbReference>
<evidence type="ECO:0000256" key="10">
    <source>
        <dbReference type="SAM" id="Phobius"/>
    </source>
</evidence>
<dbReference type="STRING" id="554155.C5FHU4"/>
<dbReference type="InterPro" id="IPR039421">
    <property type="entry name" value="Type_1_exporter"/>
</dbReference>
<protein>
    <submittedName>
        <fullName evidence="13">Multidrug resistance protein 4</fullName>
    </submittedName>
</protein>
<dbReference type="InterPro" id="IPR017871">
    <property type="entry name" value="ABC_transporter-like_CS"/>
</dbReference>
<evidence type="ECO:0000256" key="2">
    <source>
        <dbReference type="ARBA" id="ARBA00007577"/>
    </source>
</evidence>
<dbReference type="Pfam" id="PF00005">
    <property type="entry name" value="ABC_tran"/>
    <property type="match status" value="2"/>
</dbReference>
<dbReference type="CDD" id="cd18577">
    <property type="entry name" value="ABC_6TM_Pgp_ABCB1_D1_like"/>
    <property type="match status" value="1"/>
</dbReference>
<keyword evidence="7 10" id="KW-1133">Transmembrane helix</keyword>
<dbReference type="Gene3D" id="3.40.50.300">
    <property type="entry name" value="P-loop containing nucleotide triphosphate hydrolases"/>
    <property type="match status" value="2"/>
</dbReference>
<evidence type="ECO:0000259" key="11">
    <source>
        <dbReference type="PROSITE" id="PS50893"/>
    </source>
</evidence>
<dbReference type="CDD" id="cd18578">
    <property type="entry name" value="ABC_6TM_Pgp_ABCB1_D2_like"/>
    <property type="match status" value="1"/>
</dbReference>
<evidence type="ECO:0000313" key="13">
    <source>
        <dbReference type="EMBL" id="EEQ28924.1"/>
    </source>
</evidence>
<accession>C5FHU4</accession>
<evidence type="ECO:0000256" key="1">
    <source>
        <dbReference type="ARBA" id="ARBA00004141"/>
    </source>
</evidence>
<feature type="transmembrane region" description="Helical" evidence="10">
    <location>
        <begin position="972"/>
        <end position="996"/>
    </location>
</feature>
<evidence type="ECO:0000256" key="8">
    <source>
        <dbReference type="ARBA" id="ARBA00023136"/>
    </source>
</evidence>
<dbReference type="GO" id="GO:0090374">
    <property type="term" value="P:oligopeptide export from mitochondrion"/>
    <property type="evidence" value="ECO:0007669"/>
    <property type="project" value="TreeGrafter"/>
</dbReference>
<feature type="transmembrane region" description="Helical" evidence="10">
    <location>
        <begin position="207"/>
        <end position="228"/>
    </location>
</feature>
<dbReference type="InterPro" id="IPR036640">
    <property type="entry name" value="ABC1_TM_sf"/>
</dbReference>
<gene>
    <name evidence="13" type="ORF">MCYG_01743</name>
</gene>
<dbReference type="GeneID" id="9227788"/>
<dbReference type="Proteomes" id="UP000002035">
    <property type="component" value="Unassembled WGS sequence"/>
</dbReference>
<dbReference type="CDD" id="cd03249">
    <property type="entry name" value="ABC_MTABC3_MDL1_MDL2"/>
    <property type="match status" value="1"/>
</dbReference>
<dbReference type="VEuPathDB" id="FungiDB:MCYG_01743"/>
<keyword evidence="4 10" id="KW-0812">Transmembrane</keyword>
<dbReference type="GO" id="GO:0005743">
    <property type="term" value="C:mitochondrial inner membrane"/>
    <property type="evidence" value="ECO:0007669"/>
    <property type="project" value="TreeGrafter"/>
</dbReference>
<feature type="transmembrane region" description="Helical" evidence="10">
    <location>
        <begin position="755"/>
        <end position="781"/>
    </location>
</feature>
<dbReference type="InterPro" id="IPR027417">
    <property type="entry name" value="P-loop_NTPase"/>
</dbReference>
<evidence type="ECO:0000259" key="12">
    <source>
        <dbReference type="PROSITE" id="PS50929"/>
    </source>
</evidence>
<reference evidence="14" key="1">
    <citation type="journal article" date="2012" name="MBio">
        <title>Comparative genome analysis of Trichophyton rubrum and related dermatophytes reveals candidate genes involved in infection.</title>
        <authorList>
            <person name="Martinez D.A."/>
            <person name="Oliver B.G."/>
            <person name="Graeser Y."/>
            <person name="Goldberg J.M."/>
            <person name="Li W."/>
            <person name="Martinez-Rossi N.M."/>
            <person name="Monod M."/>
            <person name="Shelest E."/>
            <person name="Barton R.C."/>
            <person name="Birch E."/>
            <person name="Brakhage A.A."/>
            <person name="Chen Z."/>
            <person name="Gurr S.J."/>
            <person name="Heiman D."/>
            <person name="Heitman J."/>
            <person name="Kosti I."/>
            <person name="Rossi A."/>
            <person name="Saif S."/>
            <person name="Samalova M."/>
            <person name="Saunders C.W."/>
            <person name="Shea T."/>
            <person name="Summerbell R.C."/>
            <person name="Xu J."/>
            <person name="Young S."/>
            <person name="Zeng Q."/>
            <person name="Birren B.W."/>
            <person name="Cuomo C.A."/>
            <person name="White T.C."/>
        </authorList>
    </citation>
    <scope>NUCLEOTIDE SEQUENCE [LARGE SCALE GENOMIC DNA]</scope>
    <source>
        <strain evidence="14">ATCC MYA-4605 / CBS 113480</strain>
    </source>
</reference>
<proteinExistence type="inferred from homology"/>
<feature type="transmembrane region" description="Helical" evidence="10">
    <location>
        <begin position="941"/>
        <end position="960"/>
    </location>
</feature>
<feature type="transmembrane region" description="Helical" evidence="10">
    <location>
        <begin position="44"/>
        <end position="70"/>
    </location>
</feature>
<keyword evidence="8 10" id="KW-0472">Membrane</keyword>
<evidence type="ECO:0000256" key="6">
    <source>
        <dbReference type="ARBA" id="ARBA00022840"/>
    </source>
</evidence>
<feature type="transmembrane region" description="Helical" evidence="10">
    <location>
        <begin position="284"/>
        <end position="305"/>
    </location>
</feature>
<dbReference type="FunFam" id="3.40.50.300:FF:000251">
    <property type="entry name" value="ABC transporter B family member 19"/>
    <property type="match status" value="1"/>
</dbReference>
<feature type="domain" description="ABC transmembrane type-1" evidence="12">
    <location>
        <begin position="712"/>
        <end position="1001"/>
    </location>
</feature>
<dbReference type="OMA" id="VNGWIQM"/>
<evidence type="ECO:0000256" key="5">
    <source>
        <dbReference type="ARBA" id="ARBA00022741"/>
    </source>
</evidence>
<feature type="transmembrane region" description="Helical" evidence="10">
    <location>
        <begin position="317"/>
        <end position="336"/>
    </location>
</feature>
<keyword evidence="6" id="KW-0067">ATP-binding</keyword>
<feature type="domain" description="ABC transporter" evidence="11">
    <location>
        <begin position="1036"/>
        <end position="1238"/>
    </location>
</feature>
<feature type="transmembrane region" description="Helical" evidence="10">
    <location>
        <begin position="858"/>
        <end position="877"/>
    </location>
</feature>
<evidence type="ECO:0000256" key="4">
    <source>
        <dbReference type="ARBA" id="ARBA00022692"/>
    </source>
</evidence>
<dbReference type="PROSITE" id="PS00211">
    <property type="entry name" value="ABC_TRANSPORTER_1"/>
    <property type="match status" value="2"/>
</dbReference>
<keyword evidence="3" id="KW-0813">Transport</keyword>
<evidence type="ECO:0000256" key="9">
    <source>
        <dbReference type="ARBA" id="ARBA00051750"/>
    </source>
</evidence>
<feature type="domain" description="ABC transporter" evidence="11">
    <location>
        <begin position="383"/>
        <end position="628"/>
    </location>
</feature>
<evidence type="ECO:0000256" key="7">
    <source>
        <dbReference type="ARBA" id="ARBA00022989"/>
    </source>
</evidence>
<keyword evidence="5" id="KW-0547">Nucleotide-binding</keyword>
<dbReference type="SMART" id="SM00382">
    <property type="entry name" value="AAA"/>
    <property type="match status" value="2"/>
</dbReference>
<organism evidence="13 14">
    <name type="scientific">Arthroderma otae (strain ATCC MYA-4605 / CBS 113480)</name>
    <name type="common">Microsporum canis</name>
    <dbReference type="NCBI Taxonomy" id="554155"/>
    <lineage>
        <taxon>Eukaryota</taxon>
        <taxon>Fungi</taxon>
        <taxon>Dikarya</taxon>
        <taxon>Ascomycota</taxon>
        <taxon>Pezizomycotina</taxon>
        <taxon>Eurotiomycetes</taxon>
        <taxon>Eurotiomycetidae</taxon>
        <taxon>Onygenales</taxon>
        <taxon>Arthrodermataceae</taxon>
        <taxon>Microsporum</taxon>
    </lineage>
</organism>
<dbReference type="GO" id="GO:0005524">
    <property type="term" value="F:ATP binding"/>
    <property type="evidence" value="ECO:0007669"/>
    <property type="project" value="UniProtKB-KW"/>
</dbReference>
<comment type="similarity">
    <text evidence="2">Belongs to the ABC transporter superfamily. ABCB family. Multidrug resistance exporter (TC 3.A.1.201) subfamily.</text>
</comment>
<dbReference type="PROSITE" id="PS50929">
    <property type="entry name" value="ABC_TM1F"/>
    <property type="match status" value="2"/>
</dbReference>
<keyword evidence="14" id="KW-1185">Reference proteome</keyword>
<feature type="transmembrane region" description="Helical" evidence="10">
    <location>
        <begin position="108"/>
        <end position="130"/>
    </location>
</feature>
<dbReference type="AlphaFoldDB" id="C5FHU4"/>
<comment type="catalytic activity">
    <reaction evidence="9">
        <text>itraconazole(in) + ATP + H2O = itraconazole(out) + ADP + phosphate + H(+)</text>
        <dbReference type="Rhea" id="RHEA:33503"/>
        <dbReference type="ChEBI" id="CHEBI:6076"/>
        <dbReference type="ChEBI" id="CHEBI:15377"/>
        <dbReference type="ChEBI" id="CHEBI:15378"/>
        <dbReference type="ChEBI" id="CHEBI:30616"/>
        <dbReference type="ChEBI" id="CHEBI:43474"/>
        <dbReference type="ChEBI" id="CHEBI:456216"/>
    </reaction>
    <physiologicalReaction direction="left-to-right" evidence="9">
        <dbReference type="Rhea" id="RHEA:33504"/>
    </physiologicalReaction>
</comment>
<sequence>MSDQGAGSPSPPPLLSSLKLDEHEKEILKRQIHTPEPRMSRLELLYTCATTFDLLLLVISSITAIIGGAIQPISFLFLGGLAQAFKDFFLEKAPGSHLLSLVARFALYYVYIAIGQFASTYISTAGFMIVGEKITQRLREKYLAAILRQNVAFFDVLGAGEITTRITADTDLIQDALTGKLSLTLYSCSCFGTAFIICFVKSWRMALILISAIVAEVGSMSICSSFMVKYTKMSLSAYADGSTAAEEAISSIRHVTAFGIQDKLADRYQKFLTKAEGSGLRSRLALAAMMAIMNCVIFWTYGLTFWQGSRYLVVREIELGAIITILLATLTGAFTFGNIAPNFQAFATGMAATEKILATVTRKSPLDPSISTGDKLQAVSGTIELKNIRHVYPSRPDVLTLDGINLLFPGGKMTAIVGASGCGKSTIAGLIERFYEPISGEILLDGHDITSLNLQWLRQQVAIVTQEPTLFSTTVFENIRFGLIGTEHENSSLRVVEELVFDAAKKANCFEFISALPDGFHTTVGARGSLLSGGQKQRVAIARAIISNPKVLLLDEATSALDAQAERLVQAALDVAAEGRTTITISHRLSTITGAANIIVMSHGRVVEQGTHNELLEKRSIYYQLVEKQRLSSERNIVISEAKSALNRGADLPDVKDDYKESDEYTHEIRPYHEAEASERASGREASDCKYSLWELIKFVANFNKEETLTMVLGLFWSIITGAGNPTQSVFYGKTISAMSLPPSMYGELRREVNFWSLMYLMLGGTAFLGWGASGLCFAYCSERLIHRARDRSFRAMLHQDIFMFDKPEFSAGALTSALSTDATNLAGMSGVTLGSILIVSTTLVGGVALSVVIGWKLGLVCAATIPIVLACGLIRLKILGKLARNSKAAYQASATYACEASAAIKTVASLSLESHVKEHYHNILEAQRQKSVVSTLKSSTLYAASQSAHFFCISLAFWYGGTLIVHDGYSVLQFFICYAAIIAGAFSAGAIFSFAPDMSKSRQAAQDIKTLLDRPVNIDARQGTGEILTKIDGSLEMRNIYFRYPNRPEKMVIAGLSLSVQPGQYIGLVGASGCGKSTIIALLERFFDPEAGQILIDGKDISKLNIKNYRSYLALVSQEPTLYQGTIRENITLGTNDEDVSEEKITKAFIGARGGMLSGGQQQRIAIARALLRDPRILLLDEATSALDSGSEKIVQDALNAAAQGRTTVAVAHRISTVQNADCIYGKKQTPILSCNDKD</sequence>
<dbReference type="SUPFAM" id="SSF52540">
    <property type="entry name" value="P-loop containing nucleoside triphosphate hydrolases"/>
    <property type="match status" value="2"/>
</dbReference>
<evidence type="ECO:0000313" key="14">
    <source>
        <dbReference type="Proteomes" id="UP000002035"/>
    </source>
</evidence>